<keyword evidence="2" id="KW-1185">Reference proteome</keyword>
<evidence type="ECO:0000313" key="1">
    <source>
        <dbReference type="EMBL" id="ETX26848.1"/>
    </source>
</evidence>
<organism evidence="1 2">
    <name type="scientific">Roseivivax isoporae LMG 25204</name>
    <dbReference type="NCBI Taxonomy" id="1449351"/>
    <lineage>
        <taxon>Bacteria</taxon>
        <taxon>Pseudomonadati</taxon>
        <taxon>Pseudomonadota</taxon>
        <taxon>Alphaproteobacteria</taxon>
        <taxon>Rhodobacterales</taxon>
        <taxon>Roseobacteraceae</taxon>
        <taxon>Roseivivax</taxon>
    </lineage>
</organism>
<evidence type="ECO:0000313" key="2">
    <source>
        <dbReference type="Proteomes" id="UP000023430"/>
    </source>
</evidence>
<dbReference type="eggNOG" id="ENOG5032KMW">
    <property type="taxonomic scope" value="Bacteria"/>
</dbReference>
<name>X7F275_9RHOB</name>
<protein>
    <recommendedName>
        <fullName evidence="3">Phage tail protein</fullName>
    </recommendedName>
</protein>
<dbReference type="Proteomes" id="UP000023430">
    <property type="component" value="Unassembled WGS sequence"/>
</dbReference>
<dbReference type="AlphaFoldDB" id="X7F275"/>
<gene>
    <name evidence="1" type="ORF">RISW2_18810</name>
</gene>
<dbReference type="STRING" id="1449351.RISW2_18810"/>
<comment type="caution">
    <text evidence="1">The sequence shown here is derived from an EMBL/GenBank/DDBJ whole genome shotgun (WGS) entry which is preliminary data.</text>
</comment>
<reference evidence="1 2" key="1">
    <citation type="submission" date="2014-01" db="EMBL/GenBank/DDBJ databases">
        <title>Roseivivax isoporae LMG 25204 Genome Sequencing.</title>
        <authorList>
            <person name="Lai Q."/>
            <person name="Li G."/>
            <person name="Shao Z."/>
        </authorList>
    </citation>
    <scope>NUCLEOTIDE SEQUENCE [LARGE SCALE GENOMIC DNA]</scope>
    <source>
        <strain evidence="1 2">LMG 25204</strain>
    </source>
</reference>
<proteinExistence type="predicted"/>
<sequence>MSMPIWPASVPFFTAASAYRRRSPEGNVLRTEMEYGPPKRRRRTSSAPARFEGAIRNLDLALLAVFESFHAETLLDGALSFTATDPLTGETRTYAFAGPYTVEPYRKIACTVSAQLEILS</sequence>
<dbReference type="EMBL" id="JAME01000051">
    <property type="protein sequence ID" value="ETX26848.1"/>
    <property type="molecule type" value="Genomic_DNA"/>
</dbReference>
<dbReference type="PATRIC" id="fig|1449351.3.peg.4239"/>
<accession>X7F275</accession>
<evidence type="ECO:0008006" key="3">
    <source>
        <dbReference type="Google" id="ProtNLM"/>
    </source>
</evidence>